<feature type="binding site" evidence="10">
    <location>
        <begin position="200"/>
        <end position="201"/>
    </location>
    <ligand>
        <name>sn-glycerol 1-phosphate</name>
        <dbReference type="ChEBI" id="CHEBI:57685"/>
    </ligand>
</feature>
<dbReference type="Proteomes" id="UP000002315">
    <property type="component" value="Chromosome"/>
</dbReference>
<evidence type="ECO:0000313" key="11">
    <source>
        <dbReference type="EMBL" id="ADP77085.1"/>
    </source>
</evidence>
<evidence type="ECO:0000256" key="1">
    <source>
        <dbReference type="ARBA" id="ARBA00022490"/>
    </source>
</evidence>
<dbReference type="CDD" id="cd02812">
    <property type="entry name" value="PcrB_like"/>
    <property type="match status" value="1"/>
</dbReference>
<comment type="similarity">
    <text evidence="10">Belongs to the GGGP/HepGP synthase family. Group II subfamily.</text>
</comment>
<evidence type="ECO:0000256" key="10">
    <source>
        <dbReference type="HAMAP-Rule" id="MF_00112"/>
    </source>
</evidence>
<dbReference type="NCBIfam" id="TIGR01769">
    <property type="entry name" value="GGGP"/>
    <property type="match status" value="1"/>
</dbReference>
<dbReference type="GO" id="GO:0005737">
    <property type="term" value="C:cytoplasm"/>
    <property type="evidence" value="ECO:0007669"/>
    <property type="project" value="UniProtKB-SubCell"/>
</dbReference>
<comment type="function">
    <text evidence="10">Prenyltransferase that catalyzes the transfer of the geranylgeranyl moiety of geranylgeranyl diphosphate (GGPP) to the C3 hydroxyl of sn-glycerol-1-phosphate (G1P). This reaction is the first ether-bond-formation step in the biosynthesis of archaeal membrane lipids.</text>
</comment>
<evidence type="ECO:0000256" key="9">
    <source>
        <dbReference type="ARBA" id="ARBA00047288"/>
    </source>
</evidence>
<comment type="pathway">
    <text evidence="10">Membrane lipid metabolism; glycerophospholipid metabolism.</text>
</comment>
<evidence type="ECO:0000256" key="5">
    <source>
        <dbReference type="ARBA" id="ARBA00022842"/>
    </source>
</evidence>
<dbReference type="Pfam" id="PF01884">
    <property type="entry name" value="PcrB"/>
    <property type="match status" value="1"/>
</dbReference>
<dbReference type="FunFam" id="3.20.20.390:FF:000001">
    <property type="entry name" value="Heptaprenylglyceryl phosphate synthase"/>
    <property type="match status" value="1"/>
</dbReference>
<comment type="caution">
    <text evidence="10">Lacks conserved residue(s) required for the propagation of feature annotation.</text>
</comment>
<feature type="binding site" evidence="10">
    <location>
        <position position="51"/>
    </location>
    <ligand>
        <name>Mg(2+)</name>
        <dbReference type="ChEBI" id="CHEBI:18420"/>
    </ligand>
</feature>
<dbReference type="STRING" id="523846.Mfer_0282"/>
<evidence type="ECO:0000256" key="4">
    <source>
        <dbReference type="ARBA" id="ARBA00022723"/>
    </source>
</evidence>
<dbReference type="PANTHER" id="PTHR21235:SF22">
    <property type="entry name" value="GERANYLGERANYLGLYCERYL PHOSPHATE SYNTHASE"/>
    <property type="match status" value="1"/>
</dbReference>
<keyword evidence="2 10" id="KW-0444">Lipid biosynthesis</keyword>
<feature type="binding site" evidence="10">
    <location>
        <begin position="169"/>
        <end position="175"/>
    </location>
    <ligand>
        <name>sn-glycerol 1-phosphate</name>
        <dbReference type="ChEBI" id="CHEBI:57685"/>
    </ligand>
</feature>
<keyword evidence="1 10" id="KW-0963">Cytoplasm</keyword>
<dbReference type="HAMAP" id="MF_00112">
    <property type="entry name" value="GGGP_HepGP_synthase"/>
    <property type="match status" value="1"/>
</dbReference>
<dbReference type="GO" id="GO:0046474">
    <property type="term" value="P:glycerophospholipid biosynthetic process"/>
    <property type="evidence" value="ECO:0007669"/>
    <property type="project" value="UniProtKB-UniRule"/>
</dbReference>
<keyword evidence="5 10" id="KW-0460">Magnesium</keyword>
<dbReference type="UniPathway" id="UPA00940"/>
<evidence type="ECO:0000256" key="2">
    <source>
        <dbReference type="ARBA" id="ARBA00022516"/>
    </source>
</evidence>
<dbReference type="PANTHER" id="PTHR21235">
    <property type="entry name" value="IMIDAZOLE GLYCEROL PHOSPHATE SYNTHASE SUBUNIT HISF/H IGP SYNTHASE SUBUNIT HISF/H"/>
    <property type="match status" value="1"/>
</dbReference>
<dbReference type="EMBL" id="CP002278">
    <property type="protein sequence ID" value="ADP77085.1"/>
    <property type="molecule type" value="Genomic_DNA"/>
</dbReference>
<reference evidence="11 12" key="1">
    <citation type="journal article" date="2010" name="Stand. Genomic Sci.">
        <title>Complete genome sequence of Methanothermus fervidus type strain (V24S).</title>
        <authorList>
            <person name="Anderson I."/>
            <person name="Djao O.D."/>
            <person name="Misra M."/>
            <person name="Chertkov O."/>
            <person name="Nolan M."/>
            <person name="Lucas S."/>
            <person name="Lapidus A."/>
            <person name="Del Rio T.G."/>
            <person name="Tice H."/>
            <person name="Cheng J.F."/>
            <person name="Tapia R."/>
            <person name="Han C."/>
            <person name="Goodwin L."/>
            <person name="Pitluck S."/>
            <person name="Liolios K."/>
            <person name="Ivanova N."/>
            <person name="Mavromatis K."/>
            <person name="Mikhailova N."/>
            <person name="Pati A."/>
            <person name="Brambilla E."/>
            <person name="Chen A."/>
            <person name="Palaniappan K."/>
            <person name="Land M."/>
            <person name="Hauser L."/>
            <person name="Chang Y.J."/>
            <person name="Jeffries C.D."/>
            <person name="Sikorski J."/>
            <person name="Spring S."/>
            <person name="Rohde M."/>
            <person name="Eichinger K."/>
            <person name="Huber H."/>
            <person name="Wirth R."/>
            <person name="Goker M."/>
            <person name="Detter J.C."/>
            <person name="Woyke T."/>
            <person name="Bristow J."/>
            <person name="Eisen J.A."/>
            <person name="Markowitz V."/>
            <person name="Hugenholtz P."/>
            <person name="Klenk H.P."/>
            <person name="Kyrpides N.C."/>
        </authorList>
    </citation>
    <scope>NUCLEOTIDE SEQUENCE [LARGE SCALE GENOMIC DNA]</scope>
    <source>
        <strain evidence="12">ATCC 43054 / DSM 2088 / JCM 10308 / V24 S</strain>
    </source>
</reference>
<keyword evidence="3 10" id="KW-0808">Transferase</keyword>
<keyword evidence="4 10" id="KW-0479">Metal-binding</keyword>
<feature type="binding site" evidence="10">
    <location>
        <begin position="222"/>
        <end position="223"/>
    </location>
    <ligand>
        <name>sn-glycerol 1-phosphate</name>
        <dbReference type="ChEBI" id="CHEBI:57685"/>
    </ligand>
</feature>
<keyword evidence="12" id="KW-1185">Reference proteome</keyword>
<dbReference type="InterPro" id="IPR008205">
    <property type="entry name" value="GGGP_HepGP_synthase"/>
</dbReference>
<organism evidence="11 12">
    <name type="scientific">Methanothermus fervidus (strain ATCC 43054 / DSM 2088 / JCM 10308 / V24 S)</name>
    <dbReference type="NCBI Taxonomy" id="523846"/>
    <lineage>
        <taxon>Archaea</taxon>
        <taxon>Methanobacteriati</taxon>
        <taxon>Methanobacteriota</taxon>
        <taxon>Methanomada group</taxon>
        <taxon>Methanobacteria</taxon>
        <taxon>Methanobacteriales</taxon>
        <taxon>Methanothermaceae</taxon>
        <taxon>Methanothermus</taxon>
    </lineage>
</organism>
<gene>
    <name evidence="11" type="ordered locus">Mfer_0282</name>
</gene>
<comment type="subcellular location">
    <subcellularLocation>
        <location evidence="10">Cytoplasm</location>
    </subcellularLocation>
</comment>
<dbReference type="GO" id="GO:0047294">
    <property type="term" value="F:phosphoglycerol geranylgeranyltransferase activity"/>
    <property type="evidence" value="ECO:0007669"/>
    <property type="project" value="UniProtKB-UniRule"/>
</dbReference>
<protein>
    <recommendedName>
        <fullName evidence="10">Geranylgeranylglyceryl phosphate synthase</fullName>
        <shortName evidence="10">GGGP synthase</shortName>
        <shortName evidence="10">GGGPS</shortName>
        <ecNumber evidence="10">2.5.1.41</ecNumber>
    </recommendedName>
    <alternativeName>
        <fullName evidence="10">(S)-3-O-geranylgeranylglyceryl phosphate synthase</fullName>
    </alternativeName>
    <alternativeName>
        <fullName evidence="10">Phosphoglycerol geranylgeranyltransferase</fullName>
    </alternativeName>
</protein>
<dbReference type="AlphaFoldDB" id="E3GXQ3"/>
<evidence type="ECO:0000256" key="3">
    <source>
        <dbReference type="ARBA" id="ARBA00022679"/>
    </source>
</evidence>
<comment type="cofactor">
    <cofactor evidence="10">
        <name>Mg(2+)</name>
        <dbReference type="ChEBI" id="CHEBI:18420"/>
    </cofactor>
</comment>
<evidence type="ECO:0000256" key="7">
    <source>
        <dbReference type="ARBA" id="ARBA00023209"/>
    </source>
</evidence>
<dbReference type="InterPro" id="IPR038597">
    <property type="entry name" value="GGGP/HepGP_synthase_sf"/>
</dbReference>
<dbReference type="GO" id="GO:0000287">
    <property type="term" value="F:magnesium ion binding"/>
    <property type="evidence" value="ECO:0007669"/>
    <property type="project" value="UniProtKB-UniRule"/>
</dbReference>
<sequence>MKVEKYFEKILSKRKIHLTLIDPEEQEPKKALEIAKLAIKGGTDGIMVGGSTSDQEDLDTTVKILKMNLNVPIILFPGNITGISKYADAIFFMSLLNSTNPYWITGAQALGAPTVKKYGIEALPVAYLIIEPGGTVSWVGDAKPIPRKKYKLAAAYAMAAELLGMKYVYLEAGSGAKHHVPTKMISKVRDSTNLKIIVGGGIKTREDVERVIKAGADIIVTGTIIERASDIKKKISEIVEPLKSTSNVD</sequence>
<dbReference type="OrthoDB" id="7409at2157"/>
<keyword evidence="8 10" id="KW-1208">Phospholipid metabolism</keyword>
<keyword evidence="7 10" id="KW-0594">Phospholipid biosynthesis</keyword>
<name>E3GXQ3_METFV</name>
<evidence type="ECO:0000313" key="12">
    <source>
        <dbReference type="Proteomes" id="UP000002315"/>
    </source>
</evidence>
<proteinExistence type="inferred from homology"/>
<keyword evidence="6 10" id="KW-0443">Lipid metabolism</keyword>
<evidence type="ECO:0000256" key="8">
    <source>
        <dbReference type="ARBA" id="ARBA00023264"/>
    </source>
</evidence>
<dbReference type="EC" id="2.5.1.41" evidence="10"/>
<evidence type="ECO:0000256" key="6">
    <source>
        <dbReference type="ARBA" id="ARBA00023098"/>
    </source>
</evidence>
<feature type="binding site" evidence="10">
    <location>
        <position position="22"/>
    </location>
    <ligand>
        <name>Mg(2+)</name>
        <dbReference type="ChEBI" id="CHEBI:18420"/>
    </ligand>
</feature>
<dbReference type="KEGG" id="mfv:Mfer_0282"/>
<dbReference type="Gene3D" id="3.20.20.390">
    <property type="entry name" value="FMN-linked oxidoreductases"/>
    <property type="match status" value="1"/>
</dbReference>
<comment type="catalytic activity">
    <reaction evidence="9 10">
        <text>sn-glycerol 1-phosphate + (2E,6E,10E)-geranylgeranyl diphosphate = sn-3-O-(geranylgeranyl)glycerol 1-phosphate + diphosphate</text>
        <dbReference type="Rhea" id="RHEA:23404"/>
        <dbReference type="ChEBI" id="CHEBI:33019"/>
        <dbReference type="ChEBI" id="CHEBI:57677"/>
        <dbReference type="ChEBI" id="CHEBI:57685"/>
        <dbReference type="ChEBI" id="CHEBI:58756"/>
        <dbReference type="EC" id="2.5.1.41"/>
    </reaction>
</comment>
<dbReference type="SUPFAM" id="SSF51395">
    <property type="entry name" value="FMN-linked oxidoreductases"/>
    <property type="match status" value="1"/>
</dbReference>
<dbReference type="NCBIfam" id="NF003198">
    <property type="entry name" value="PRK04169.1-2"/>
    <property type="match status" value="1"/>
</dbReference>
<dbReference type="InterPro" id="IPR010946">
    <property type="entry name" value="GGGP_synth"/>
</dbReference>
<dbReference type="HOGENOM" id="CLU_068610_0_0_2"/>
<dbReference type="GO" id="GO:0000107">
    <property type="term" value="F:imidazoleglycerol-phosphate synthase activity"/>
    <property type="evidence" value="ECO:0007669"/>
    <property type="project" value="TreeGrafter"/>
</dbReference>
<dbReference type="InterPro" id="IPR050064">
    <property type="entry name" value="IGPS_HisA/HisF"/>
</dbReference>
<accession>E3GXQ3</accession>
<dbReference type="NCBIfam" id="TIGR01768">
    <property type="entry name" value="GGGP-family"/>
    <property type="match status" value="1"/>
</dbReference>